<sequence length="189" mass="20934">MRTAPAGRILGPVTMHETEFWELVDSTREAAGGDPVDHAELLVDRLTRLDPDTVVDFARHFEARMNRAWRWDVWGAARVLLDGADDDAFDSFRCWLVGQGRKVFEGALHDPDSLADLLEDFDPEVDGEGEDIGGAADEAYERLTGLELPDLGLPDPPREPEGTPLPSGDDRALAAAFPRLWERFGPQRG</sequence>
<keyword evidence="4" id="KW-1185">Reference proteome</keyword>
<protein>
    <recommendedName>
        <fullName evidence="2">DUF4240 domain-containing protein</fullName>
    </recommendedName>
</protein>
<feature type="domain" description="DUF4240" evidence="2">
    <location>
        <begin position="15"/>
        <end position="142"/>
    </location>
</feature>
<dbReference type="Pfam" id="PF14024">
    <property type="entry name" value="DUF4240"/>
    <property type="match status" value="1"/>
</dbReference>
<proteinExistence type="predicted"/>
<evidence type="ECO:0000256" key="1">
    <source>
        <dbReference type="SAM" id="MobiDB-lite"/>
    </source>
</evidence>
<dbReference type="Proteomes" id="UP000199055">
    <property type="component" value="Unassembled WGS sequence"/>
</dbReference>
<evidence type="ECO:0000313" key="3">
    <source>
        <dbReference type="EMBL" id="SEP66411.1"/>
    </source>
</evidence>
<reference evidence="3 4" key="1">
    <citation type="submission" date="2016-10" db="EMBL/GenBank/DDBJ databases">
        <authorList>
            <person name="de Groot N.N."/>
        </authorList>
    </citation>
    <scope>NUCLEOTIDE SEQUENCE [LARGE SCALE GENOMIC DNA]</scope>
    <source>
        <strain evidence="3 4">CGMCC 4.3519</strain>
    </source>
</reference>
<dbReference type="STRING" id="403935.SAMN05216481_101652"/>
<dbReference type="AlphaFoldDB" id="A0A1H8ZQ53"/>
<dbReference type="InterPro" id="IPR025334">
    <property type="entry name" value="DUF4240"/>
</dbReference>
<name>A0A1H8ZQ53_9ACTN</name>
<evidence type="ECO:0000313" key="4">
    <source>
        <dbReference type="Proteomes" id="UP000199055"/>
    </source>
</evidence>
<feature type="region of interest" description="Disordered" evidence="1">
    <location>
        <begin position="147"/>
        <end position="171"/>
    </location>
</feature>
<organism evidence="3 4">
    <name type="scientific">Streptomyces radiopugnans</name>
    <dbReference type="NCBI Taxonomy" id="403935"/>
    <lineage>
        <taxon>Bacteria</taxon>
        <taxon>Bacillati</taxon>
        <taxon>Actinomycetota</taxon>
        <taxon>Actinomycetes</taxon>
        <taxon>Kitasatosporales</taxon>
        <taxon>Streptomycetaceae</taxon>
        <taxon>Streptomyces</taxon>
    </lineage>
</organism>
<evidence type="ECO:0000259" key="2">
    <source>
        <dbReference type="Pfam" id="PF14024"/>
    </source>
</evidence>
<dbReference type="EMBL" id="FOET01000001">
    <property type="protein sequence ID" value="SEP66411.1"/>
    <property type="molecule type" value="Genomic_DNA"/>
</dbReference>
<gene>
    <name evidence="3" type="ORF">SAMN05216481_101652</name>
</gene>
<accession>A0A1H8ZQ53</accession>